<feature type="coiled-coil region" evidence="1">
    <location>
        <begin position="71"/>
        <end position="98"/>
    </location>
</feature>
<evidence type="ECO:0000313" key="2">
    <source>
        <dbReference type="EMBL" id="NDY57844.1"/>
    </source>
</evidence>
<accession>A0A7K3NNS3</accession>
<sequence>MSKSVTFIDMALEVGERELASLLAGDIEEAERLAFDRGKLMEEAWQMRESDKVSQLRDKLLRLQTLQGQLTSEARRLHETLRNDLKKARKENERLSGYRSSVVATPIASRFLDKLS</sequence>
<keyword evidence="3" id="KW-1185">Reference proteome</keyword>
<evidence type="ECO:0008006" key="4">
    <source>
        <dbReference type="Google" id="ProtNLM"/>
    </source>
</evidence>
<dbReference type="AlphaFoldDB" id="A0A7K3NNS3"/>
<evidence type="ECO:0000256" key="1">
    <source>
        <dbReference type="SAM" id="Coils"/>
    </source>
</evidence>
<gene>
    <name evidence="2" type="ORF">G3N56_13995</name>
</gene>
<keyword evidence="1" id="KW-0175">Coiled coil</keyword>
<comment type="caution">
    <text evidence="2">The sequence shown here is derived from an EMBL/GenBank/DDBJ whole genome shotgun (WGS) entry which is preliminary data.</text>
</comment>
<organism evidence="2 3">
    <name type="scientific">Desulfolutivibrio sulfodismutans</name>
    <dbReference type="NCBI Taxonomy" id="63561"/>
    <lineage>
        <taxon>Bacteria</taxon>
        <taxon>Pseudomonadati</taxon>
        <taxon>Thermodesulfobacteriota</taxon>
        <taxon>Desulfovibrionia</taxon>
        <taxon>Desulfovibrionales</taxon>
        <taxon>Desulfovibrionaceae</taxon>
        <taxon>Desulfolutivibrio</taxon>
    </lineage>
</organism>
<proteinExistence type="predicted"/>
<dbReference type="EMBL" id="JAAGRQ010000064">
    <property type="protein sequence ID" value="NDY57844.1"/>
    <property type="molecule type" value="Genomic_DNA"/>
</dbReference>
<dbReference type="Proteomes" id="UP000469724">
    <property type="component" value="Unassembled WGS sequence"/>
</dbReference>
<evidence type="ECO:0000313" key="3">
    <source>
        <dbReference type="Proteomes" id="UP000469724"/>
    </source>
</evidence>
<reference evidence="2 3" key="1">
    <citation type="submission" date="2020-02" db="EMBL/GenBank/DDBJ databases">
        <title>Comparative genomics of sulfur disproportionating microorganisms.</title>
        <authorList>
            <person name="Ward L.M."/>
            <person name="Bertran E."/>
            <person name="Johnston D.T."/>
        </authorList>
    </citation>
    <scope>NUCLEOTIDE SEQUENCE [LARGE SCALE GENOMIC DNA]</scope>
    <source>
        <strain evidence="2 3">DSM 3696</strain>
    </source>
</reference>
<dbReference type="RefSeq" id="WP_163302926.1">
    <property type="nucleotide sequence ID" value="NZ_JAAGRQ010000064.1"/>
</dbReference>
<protein>
    <recommendedName>
        <fullName evidence="4">Flagellar protein FliT</fullName>
    </recommendedName>
</protein>
<name>A0A7K3NNS3_9BACT</name>